<evidence type="ECO:0000256" key="1">
    <source>
        <dbReference type="SAM" id="Phobius"/>
    </source>
</evidence>
<accession>A0A7W1YEP7</accession>
<gene>
    <name evidence="2" type="ORF">HPK16_00545</name>
</gene>
<dbReference type="EMBL" id="JABJVM010000001">
    <property type="protein sequence ID" value="MBA3924812.1"/>
    <property type="molecule type" value="Genomic_DNA"/>
</dbReference>
<name>A0A7W1YEP7_9LIST</name>
<keyword evidence="3" id="KW-1185">Reference proteome</keyword>
<evidence type="ECO:0000313" key="2">
    <source>
        <dbReference type="EMBL" id="MBA3924812.1"/>
    </source>
</evidence>
<reference evidence="2 3" key="1">
    <citation type="submission" date="2020-08" db="EMBL/GenBank/DDBJ databases">
        <title>Listeria ohnekaius sp. nov. and Listeria portnoyii sp. nov. isolated from non-agricultural and natural environments.</title>
        <authorList>
            <person name="Weller D."/>
            <person name="Belias A.M."/>
            <person name="Liao J."/>
            <person name="Guo S."/>
            <person name="Orsi R.H."/>
            <person name="Wiedmann M."/>
        </authorList>
    </citation>
    <scope>NUCLEOTIDE SEQUENCE [LARGE SCALE GENOMIC DNA]</scope>
    <source>
        <strain evidence="2 3">FSL W9-0585</strain>
    </source>
</reference>
<evidence type="ECO:0000313" key="3">
    <source>
        <dbReference type="Proteomes" id="UP000548787"/>
    </source>
</evidence>
<keyword evidence="1" id="KW-0472">Membrane</keyword>
<comment type="caution">
    <text evidence="2">The sequence shown here is derived from an EMBL/GenBank/DDBJ whole genome shotgun (WGS) entry which is preliminary data.</text>
</comment>
<dbReference type="RefSeq" id="WP_181675075.1">
    <property type="nucleotide sequence ID" value="NZ_JABJVM010000001.1"/>
</dbReference>
<dbReference type="Proteomes" id="UP000548787">
    <property type="component" value="Unassembled WGS sequence"/>
</dbReference>
<organism evidence="2 3">
    <name type="scientific">Listeria rustica</name>
    <dbReference type="NCBI Taxonomy" id="2713503"/>
    <lineage>
        <taxon>Bacteria</taxon>
        <taxon>Bacillati</taxon>
        <taxon>Bacillota</taxon>
        <taxon>Bacilli</taxon>
        <taxon>Bacillales</taxon>
        <taxon>Listeriaceae</taxon>
        <taxon>Listeria</taxon>
    </lineage>
</organism>
<sequence>MKKFVIVISILLIILLIVLGVYLYKKDVAETAIDTYITKYGIPKNAIRKEAFGYAHAPPGFVKRVYTDDTGDEIHYNFQYFSWEKKVHFSVYIEGTEVGIDDPRAKKLKYPPPASMQNQ</sequence>
<dbReference type="AlphaFoldDB" id="A0A7W1YEP7"/>
<keyword evidence="1" id="KW-1133">Transmembrane helix</keyword>
<keyword evidence="1" id="KW-0812">Transmembrane</keyword>
<proteinExistence type="predicted"/>
<feature type="transmembrane region" description="Helical" evidence="1">
    <location>
        <begin position="6"/>
        <end position="24"/>
    </location>
</feature>
<protein>
    <submittedName>
        <fullName evidence="2">DUF3139 domain-containing protein</fullName>
    </submittedName>
</protein>